<dbReference type="SUPFAM" id="SSF52540">
    <property type="entry name" value="P-loop containing nucleoside triphosphate hydrolases"/>
    <property type="match status" value="1"/>
</dbReference>
<name>A0A6A1V561_9ROSI</name>
<evidence type="ECO:0000256" key="2">
    <source>
        <dbReference type="ARBA" id="ARBA00022679"/>
    </source>
</evidence>
<accession>A0A6A1V561</accession>
<gene>
    <name evidence="5" type="ORF">CJ030_MR7G011359</name>
</gene>
<proteinExistence type="inferred from homology"/>
<reference evidence="5 6" key="1">
    <citation type="journal article" date="2019" name="Plant Biotechnol. J.">
        <title>The red bayberry genome and genetic basis of sex determination.</title>
        <authorList>
            <person name="Jia H.M."/>
            <person name="Jia H.J."/>
            <person name="Cai Q.L."/>
            <person name="Wang Y."/>
            <person name="Zhao H.B."/>
            <person name="Yang W.F."/>
            <person name="Wang G.Y."/>
            <person name="Li Y.H."/>
            <person name="Zhan D.L."/>
            <person name="Shen Y.T."/>
            <person name="Niu Q.F."/>
            <person name="Chang L."/>
            <person name="Qiu J."/>
            <person name="Zhao L."/>
            <person name="Xie H.B."/>
            <person name="Fu W.Y."/>
            <person name="Jin J."/>
            <person name="Li X.W."/>
            <person name="Jiao Y."/>
            <person name="Zhou C.C."/>
            <person name="Tu T."/>
            <person name="Chai C.Y."/>
            <person name="Gao J.L."/>
            <person name="Fan L.J."/>
            <person name="van de Weg E."/>
            <person name="Wang J.Y."/>
            <person name="Gao Z.S."/>
        </authorList>
    </citation>
    <scope>NUCLEOTIDE SEQUENCE [LARGE SCALE GENOMIC DNA]</scope>
    <source>
        <tissue evidence="5">Leaves</tissue>
    </source>
</reference>
<dbReference type="EMBL" id="RXIC02000025">
    <property type="protein sequence ID" value="KAB1207038.1"/>
    <property type="molecule type" value="Genomic_DNA"/>
</dbReference>
<dbReference type="InterPro" id="IPR027417">
    <property type="entry name" value="P-loop_NTPase"/>
</dbReference>
<keyword evidence="6" id="KW-1185">Reference proteome</keyword>
<evidence type="ECO:0000313" key="6">
    <source>
        <dbReference type="Proteomes" id="UP000516437"/>
    </source>
</evidence>
<dbReference type="AlphaFoldDB" id="A0A6A1V561"/>
<evidence type="ECO:0000256" key="1">
    <source>
        <dbReference type="ARBA" id="ARBA00005771"/>
    </source>
</evidence>
<comment type="caution">
    <text evidence="5">The sequence shown here is derived from an EMBL/GenBank/DDBJ whole genome shotgun (WGS) entry which is preliminary data.</text>
</comment>
<dbReference type="InterPro" id="IPR000863">
    <property type="entry name" value="Sulfotransferase_dom"/>
</dbReference>
<dbReference type="GO" id="GO:0008146">
    <property type="term" value="F:sulfotransferase activity"/>
    <property type="evidence" value="ECO:0007669"/>
    <property type="project" value="InterPro"/>
</dbReference>
<evidence type="ECO:0000313" key="5">
    <source>
        <dbReference type="EMBL" id="KAB1207038.1"/>
    </source>
</evidence>
<evidence type="ECO:0000259" key="4">
    <source>
        <dbReference type="Pfam" id="PF00685"/>
    </source>
</evidence>
<dbReference type="Pfam" id="PF00685">
    <property type="entry name" value="Sulfotransfer_1"/>
    <property type="match status" value="1"/>
</dbReference>
<comment type="similarity">
    <text evidence="1 3">Belongs to the sulfotransferase 1 family.</text>
</comment>
<feature type="domain" description="Sulfotransferase" evidence="4">
    <location>
        <begin position="67"/>
        <end position="326"/>
    </location>
</feature>
<dbReference type="Gene3D" id="3.40.50.300">
    <property type="entry name" value="P-loop containing nucleotide triphosphate hydrolases"/>
    <property type="match status" value="1"/>
</dbReference>
<dbReference type="EC" id="2.8.2.-" evidence="3"/>
<dbReference type="PANTHER" id="PTHR11783">
    <property type="entry name" value="SULFOTRANSFERASE SULT"/>
    <property type="match status" value="1"/>
</dbReference>
<organism evidence="5 6">
    <name type="scientific">Morella rubra</name>
    <name type="common">Chinese bayberry</name>
    <dbReference type="NCBI Taxonomy" id="262757"/>
    <lineage>
        <taxon>Eukaryota</taxon>
        <taxon>Viridiplantae</taxon>
        <taxon>Streptophyta</taxon>
        <taxon>Embryophyta</taxon>
        <taxon>Tracheophyta</taxon>
        <taxon>Spermatophyta</taxon>
        <taxon>Magnoliopsida</taxon>
        <taxon>eudicotyledons</taxon>
        <taxon>Gunneridae</taxon>
        <taxon>Pentapetalae</taxon>
        <taxon>rosids</taxon>
        <taxon>fabids</taxon>
        <taxon>Fagales</taxon>
        <taxon>Myricaceae</taxon>
        <taxon>Morella</taxon>
    </lineage>
</organism>
<dbReference type="Proteomes" id="UP000516437">
    <property type="component" value="Chromosome 7"/>
</dbReference>
<keyword evidence="2 3" id="KW-0808">Transferase</keyword>
<sequence>MSSGTLEPPPLVLKHLQEDDLTEECKDLMRSLPTADQGFLYQYQGSWIPRSFMQGLLSFNKHFQAHDTDILLVTFPKVGTTWLKSILFSLLNRVRYDPNAQQHPLLTTHPHELVPILEIDIYGGKQVLELTHLTSPRLLSTHLPYSLLTRSVKDSMCKIVYLCRNPKDTFVSLWHFQNNTRVNRGMNPSTIEQDFDNFSNGISPYGPYWDHVMSYWKESLEKSKKIFFLEYEKMKEQPTICLKKLAEFLDCAFSPEEEVKNVVNDIVRLCSFENLSNLEVNKNGKYLAANKAAFFRRGEVGDWKNHLTAEMSETLDRITEEKFHSVGLKF</sequence>
<protein>
    <recommendedName>
        <fullName evidence="3">Sulfotransferase</fullName>
        <ecNumber evidence="3">2.8.2.-</ecNumber>
    </recommendedName>
</protein>
<dbReference type="OrthoDB" id="205623at2759"/>
<evidence type="ECO:0000256" key="3">
    <source>
        <dbReference type="RuleBase" id="RU361155"/>
    </source>
</evidence>